<name>A0ABX1YCQ0_9BACL</name>
<comment type="caution">
    <text evidence="1">The sequence shown here is derived from an EMBL/GenBank/DDBJ whole genome shotgun (WGS) entry which is preliminary data.</text>
</comment>
<gene>
    <name evidence="1" type="ORF">GC101_04620</name>
</gene>
<protein>
    <submittedName>
        <fullName evidence="1">DUF4127 family protein</fullName>
    </submittedName>
</protein>
<evidence type="ECO:0000313" key="1">
    <source>
        <dbReference type="EMBL" id="NOU78159.1"/>
    </source>
</evidence>
<dbReference type="EMBL" id="WHOB01000017">
    <property type="protein sequence ID" value="NOU78159.1"/>
    <property type="molecule type" value="Genomic_DNA"/>
</dbReference>
<dbReference type="RefSeq" id="WP_171716312.1">
    <property type="nucleotide sequence ID" value="NZ_WHOB01000017.1"/>
</dbReference>
<accession>A0ABX1YCQ0</accession>
<dbReference type="InterPro" id="IPR025394">
    <property type="entry name" value="DUF4127"/>
</dbReference>
<dbReference type="Pfam" id="PF13552">
    <property type="entry name" value="DUF4127"/>
    <property type="match status" value="1"/>
</dbReference>
<sequence>MKKVLYVPLDDRPVNLDDVITQGKSAGIHVITPHVADLRNRLDSHKTSSGTTLLTTSSPAYGDTARIRKFILHHAASADGFIISTDMLAYGGLIGSRRLRADAGGAYPAYDPEITNLLDVIRLVKQSYPDKPVYVLDTIMRLATTSFAEGLDLAAYTESRNFMLQPRRSFTQFEDILSGYNLSPAGAYGSTATFDKEQYYNTRQHKFKTNHYILEKLAQEGYIDFLAVGVDDANTQGVQINEIHFVEECINGWLGGMNGQNPERAIILPDADGLGQALLARMANQLYRNGAKTECAVQYFGPHGSTITSPYEYMDVHQNILRHVDIVGAASESVGGSAALEIIAVTAADQTPAAVDRLAANHANGVLSVVIDFVGSGAADAAVTESLLGSRHTGSILGYSGWNTPGNKIGIALGMGQARYALLVTETDAAALSSAVNAHGSLLFKRFLKDYYYKRLAIGEIREYSRAHSLYVNVAAIADQNMLLFNSPEDYSHLQALLRERMQTHTATLAGTNAFLIGSPEPACSIRQISGAAWSFAEYSSAALHYHDPGYIWGRAFEITLKPSVTLHKKRKN</sequence>
<organism evidence="1 2">
    <name type="scientific">Paenibacillus phytohabitans</name>
    <dbReference type="NCBI Taxonomy" id="2654978"/>
    <lineage>
        <taxon>Bacteria</taxon>
        <taxon>Bacillati</taxon>
        <taxon>Bacillota</taxon>
        <taxon>Bacilli</taxon>
        <taxon>Bacillales</taxon>
        <taxon>Paenibacillaceae</taxon>
        <taxon>Paenibacillus</taxon>
    </lineage>
</organism>
<dbReference type="Proteomes" id="UP000596857">
    <property type="component" value="Unassembled WGS sequence"/>
</dbReference>
<proteinExistence type="predicted"/>
<evidence type="ECO:0000313" key="2">
    <source>
        <dbReference type="Proteomes" id="UP000596857"/>
    </source>
</evidence>
<reference evidence="1 2" key="1">
    <citation type="submission" date="2019-10" db="EMBL/GenBank/DDBJ databases">
        <title>Description of Paenibacillus terricola sp. nov.</title>
        <authorList>
            <person name="Carlier A."/>
            <person name="Qi S."/>
        </authorList>
    </citation>
    <scope>NUCLEOTIDE SEQUENCE [LARGE SCALE GENOMIC DNA]</scope>
    <source>
        <strain evidence="1 2">LMG 31459</strain>
    </source>
</reference>
<keyword evidence="2" id="KW-1185">Reference proteome</keyword>